<evidence type="ECO:0000259" key="2">
    <source>
        <dbReference type="Pfam" id="PF26345"/>
    </source>
</evidence>
<name>A0ABD4TIB5_9EURY</name>
<gene>
    <name evidence="3" type="ORF">DIC75_10280</name>
</gene>
<dbReference type="Pfam" id="PF26345">
    <property type="entry name" value="ScoMcrA_N"/>
    <property type="match status" value="1"/>
</dbReference>
<dbReference type="InterPro" id="IPR024975">
    <property type="entry name" value="NOV_C"/>
</dbReference>
<dbReference type="InterPro" id="IPR058807">
    <property type="entry name" value="ScoMcrA_N"/>
</dbReference>
<evidence type="ECO:0000313" key="4">
    <source>
        <dbReference type="Proteomes" id="UP001523230"/>
    </source>
</evidence>
<dbReference type="Pfam" id="PF13020">
    <property type="entry name" value="NOV_C"/>
    <property type="match status" value="1"/>
</dbReference>
<feature type="domain" description="Protein NO VEIN C-terminal" evidence="1">
    <location>
        <begin position="537"/>
        <end position="633"/>
    </location>
</feature>
<feature type="domain" description="ScoMcrA-like N-terminal head" evidence="2">
    <location>
        <begin position="7"/>
        <end position="85"/>
    </location>
</feature>
<protein>
    <recommendedName>
        <fullName evidence="5">Protein NO VEIN C-terminal domain-containing protein</fullName>
    </recommendedName>
</protein>
<dbReference type="Proteomes" id="UP001523230">
    <property type="component" value="Unassembled WGS sequence"/>
</dbReference>
<sequence>MRAQIPSNIQREHILRAITEIKEQGCPPHNKSTKYDLIYLGKRYPPKYVISLANEFANGELFNVSKFSGGEETNKRLRLLGFEIVEKEDDTRYPTNSYSWTVTSDNNALKRMDKSVFLHHGTVIPFEMRSFFGIEDLNAGEKRSVKLFFDGIAYFADIEMTKHDSSRSRLIWKTDFSSELRAAFPSIYDLFRHEEDKVTDAPCMQFERTAAQDEYIVSFDMAAQERQLEGKTRRADNSSLSQETDLPLWIFHQRFIQFQEAVKQKSGKEFVSFNEGLPSEWESYKQDIYEEGRSRLNFRNWVKEQIGTGHLLKCVIYAIEIDIKATKLRNNLVRWENRWGETARAQHSLYQALEDSKRCEAFESALFDFYRDIIAPESAFDAFANLMGRRYNLLAYLFFLKDREEYTPIAPQQLDKALTLLDVPLKTNRRCSWENYRSYNQVLKQVLKALEGEGLEDVSLLDAHSFCWMISHLVSDSQQEIPPAATVEPLIIDHSVEVLPPSMFSNDSDEELENGQSSGVDYGEKQRLNEYFGKLAEDEALRCEKERLRHAGREDLADAAKSVSNDPRLGYDIASFNEDGSKRYIEVKAVRPHKRFARFYLSSNELQKSRDLQPNYYYYFVFQVKTKPYVRCIEASELEERFLRPNQYSVTVPFKIHR</sequence>
<organism evidence="3 4">
    <name type="scientific">Methanoculleus oceani</name>
    <dbReference type="NCBI Taxonomy" id="2184756"/>
    <lineage>
        <taxon>Archaea</taxon>
        <taxon>Methanobacteriati</taxon>
        <taxon>Methanobacteriota</taxon>
        <taxon>Stenosarchaea group</taxon>
        <taxon>Methanomicrobia</taxon>
        <taxon>Methanomicrobiales</taxon>
        <taxon>Methanomicrobiaceae</taxon>
        <taxon>Methanoculleus</taxon>
    </lineage>
</organism>
<dbReference type="EMBL" id="QFDM01000003">
    <property type="protein sequence ID" value="MCM2466684.1"/>
    <property type="molecule type" value="Genomic_DNA"/>
</dbReference>
<evidence type="ECO:0008006" key="5">
    <source>
        <dbReference type="Google" id="ProtNLM"/>
    </source>
</evidence>
<evidence type="ECO:0000313" key="3">
    <source>
        <dbReference type="EMBL" id="MCM2466684.1"/>
    </source>
</evidence>
<proteinExistence type="predicted"/>
<dbReference type="AlphaFoldDB" id="A0ABD4TIB5"/>
<reference evidence="3 4" key="1">
    <citation type="submission" date="2018-05" db="EMBL/GenBank/DDBJ databases">
        <title>Isolation and characterization of genus Methanoculleus species and their viruses from deep sea marine sediment offshore southwestern Taiwan.</title>
        <authorList>
            <person name="Wei W.-H."/>
            <person name="Chen W.-C."/>
            <person name="Lai M.-C."/>
            <person name="Chen S.-C."/>
        </authorList>
    </citation>
    <scope>NUCLEOTIDE SEQUENCE [LARGE SCALE GENOMIC DNA]</scope>
    <source>
        <strain evidence="3 4">CWC-02</strain>
    </source>
</reference>
<evidence type="ECO:0000259" key="1">
    <source>
        <dbReference type="Pfam" id="PF13020"/>
    </source>
</evidence>
<comment type="caution">
    <text evidence="3">The sequence shown here is derived from an EMBL/GenBank/DDBJ whole genome shotgun (WGS) entry which is preliminary data.</text>
</comment>
<keyword evidence="4" id="KW-1185">Reference proteome</keyword>
<dbReference type="RefSeq" id="WP_250987959.1">
    <property type="nucleotide sequence ID" value="NZ_QFDM01000003.1"/>
</dbReference>
<accession>A0ABD4TIB5</accession>